<comment type="caution">
    <text evidence="1">The sequence shown here is derived from an EMBL/GenBank/DDBJ whole genome shotgun (WGS) entry which is preliminary data.</text>
</comment>
<keyword evidence="2" id="KW-1185">Reference proteome</keyword>
<gene>
    <name evidence="1" type="ORF">HZU72_17835</name>
</gene>
<protein>
    <submittedName>
        <fullName evidence="1">Uncharacterized protein</fullName>
    </submittedName>
</protein>
<reference evidence="1 2" key="1">
    <citation type="submission" date="2020-07" db="EMBL/GenBank/DDBJ databases">
        <title>Halomonas sp. QX-2 draft genome sequence.</title>
        <authorList>
            <person name="Qiu X."/>
        </authorList>
    </citation>
    <scope>NUCLEOTIDE SEQUENCE [LARGE SCALE GENOMIC DNA]</scope>
    <source>
        <strain evidence="1 2">QX-2</strain>
    </source>
</reference>
<proteinExistence type="predicted"/>
<dbReference type="AlphaFoldDB" id="A0A7Z0N9W3"/>
<accession>A0A7Z0N9W3</accession>
<dbReference type="RefSeq" id="WP_180094546.1">
    <property type="nucleotide sequence ID" value="NZ_JACCGK010000016.1"/>
</dbReference>
<evidence type="ECO:0000313" key="1">
    <source>
        <dbReference type="EMBL" id="NYT74275.1"/>
    </source>
</evidence>
<organism evidence="1 2">
    <name type="scientific">Vreelandella sedimenti</name>
    <dbReference type="NCBI Taxonomy" id="2729618"/>
    <lineage>
        <taxon>Bacteria</taxon>
        <taxon>Pseudomonadati</taxon>
        <taxon>Pseudomonadota</taxon>
        <taxon>Gammaproteobacteria</taxon>
        <taxon>Oceanospirillales</taxon>
        <taxon>Halomonadaceae</taxon>
        <taxon>Vreelandella</taxon>
    </lineage>
</organism>
<name>A0A7Z0N9W3_9GAMM</name>
<dbReference type="EMBL" id="JACCGK010000016">
    <property type="protein sequence ID" value="NYT74275.1"/>
    <property type="molecule type" value="Genomic_DNA"/>
</dbReference>
<dbReference type="Proteomes" id="UP000520876">
    <property type="component" value="Unassembled WGS sequence"/>
</dbReference>
<sequence>MTINIALATSEAIVLGCDSLSSMAEPVFKARDVELVMDDNGRPVQDEHGNFVFKGMASTAVTTVFGGVRKMFCLSEQNIQVAAVTAGLAILENMTIAEHANKFRRESGNNLTTVEEVAGAFLQYVRDKWEITVGYVESSTGKSFHEYPNVEFLIAGFEPNGEGRVYRVDVLENSMNLQYDGQPGIAWAGQANFVHRLLIGADGSLEHDLVHNRGVDPNVYNEALRVSKTNIDFANLPTQYAIDFVEMLVNTQSGMQRFEPGIATVGGRTHIGVLRRGEEFTMLNEPQLIHKHTGFNHDD</sequence>
<evidence type="ECO:0000313" key="2">
    <source>
        <dbReference type="Proteomes" id="UP000520876"/>
    </source>
</evidence>